<dbReference type="InterPro" id="IPR005094">
    <property type="entry name" value="Endonuclease_MobA/VirD2"/>
</dbReference>
<evidence type="ECO:0000259" key="2">
    <source>
        <dbReference type="Pfam" id="PF03432"/>
    </source>
</evidence>
<feature type="coiled-coil region" evidence="1">
    <location>
        <begin position="349"/>
        <end position="403"/>
    </location>
</feature>
<keyword evidence="4" id="KW-1185">Reference proteome</keyword>
<organism evidence="3 4">
    <name type="scientific">Ponticaulis profundi</name>
    <dbReference type="NCBI Taxonomy" id="2665222"/>
    <lineage>
        <taxon>Bacteria</taxon>
        <taxon>Pseudomonadati</taxon>
        <taxon>Pseudomonadota</taxon>
        <taxon>Alphaproteobacteria</taxon>
        <taxon>Hyphomonadales</taxon>
        <taxon>Hyphomonadaceae</taxon>
        <taxon>Ponticaulis</taxon>
    </lineage>
</organism>
<gene>
    <name evidence="3" type="ORF">ACFQDM_14085</name>
</gene>
<comment type="caution">
    <text evidence="3">The sequence shown here is derived from an EMBL/GenBank/DDBJ whole genome shotgun (WGS) entry which is preliminary data.</text>
</comment>
<dbReference type="Pfam" id="PF03432">
    <property type="entry name" value="Relaxase"/>
    <property type="match status" value="1"/>
</dbReference>
<keyword evidence="1" id="KW-0175">Coiled coil</keyword>
<dbReference type="EMBL" id="JBHSSW010000028">
    <property type="protein sequence ID" value="MFC6199211.1"/>
    <property type="molecule type" value="Genomic_DNA"/>
</dbReference>
<protein>
    <submittedName>
        <fullName evidence="3">Relaxase/mobilization nuclease domain-containing protein</fullName>
    </submittedName>
</protein>
<feature type="domain" description="MobA/VirD2-like nuclease" evidence="2">
    <location>
        <begin position="20"/>
        <end position="145"/>
    </location>
</feature>
<accession>A0ABW1SCF1</accession>
<dbReference type="RefSeq" id="WP_377380062.1">
    <property type="nucleotide sequence ID" value="NZ_JBHSSW010000028.1"/>
</dbReference>
<name>A0ABW1SCF1_9PROT</name>
<proteinExistence type="predicted"/>
<evidence type="ECO:0000256" key="1">
    <source>
        <dbReference type="SAM" id="Coils"/>
    </source>
</evidence>
<reference evidence="4" key="1">
    <citation type="journal article" date="2019" name="Int. J. Syst. Evol. Microbiol.">
        <title>The Global Catalogue of Microorganisms (GCM) 10K type strain sequencing project: providing services to taxonomists for standard genome sequencing and annotation.</title>
        <authorList>
            <consortium name="The Broad Institute Genomics Platform"/>
            <consortium name="The Broad Institute Genome Sequencing Center for Infectious Disease"/>
            <person name="Wu L."/>
            <person name="Ma J."/>
        </authorList>
    </citation>
    <scope>NUCLEOTIDE SEQUENCE [LARGE SCALE GENOMIC DNA]</scope>
    <source>
        <strain evidence="4">CGMCC-1.15741</strain>
    </source>
</reference>
<dbReference type="Proteomes" id="UP001596303">
    <property type="component" value="Unassembled WGS sequence"/>
</dbReference>
<evidence type="ECO:0000313" key="3">
    <source>
        <dbReference type="EMBL" id="MFC6199211.1"/>
    </source>
</evidence>
<evidence type="ECO:0000313" key="4">
    <source>
        <dbReference type="Proteomes" id="UP001596303"/>
    </source>
</evidence>
<sequence>MILVGNQRGGARDLANHLTKDENDHVIVHEIKGFVSDDLHSAFKEAEAMSKGTKCRQYLFSLSFNPPGEENVSTEDFERAIDKAEKSLGLTDQPRAIVFHEKEGRRHAHVVWNRIDTDEMKAIQLSHSKRKLNAVSKELYLEHGWRIPAGYINNALRDPLNFTLEEWQQAKRNGQDPRIIKQAFQDAWATSDTAAGFKHALAERGYVLAKGDRRGVVAVDRFGEVYSVPRQLGLKTKQVRERFTSIQDLPSLENSKMEASKLVQNKLTSFVLELEAKARAVKERYQEEKKSLVTKQRAERRALLEQHAIRQADETLMRQSRFRHGLKGVWDVLTGEHFRIARQNKLEFERALQRDRDELDFQIERHKQDRRSFLKDIKRDNDLQKAKTDRQNLLDEIAEISKQREHGRKKDRGRSLSL</sequence>